<sequence>MGAGQQRGRLHSGPPRRRRQALASLALSTLAVALLAQHAHLAQALVAPQRTSTGAAGAGASAATAARAAAGGRAGAGGRGPRIHADHTLSLPNWCSAGPYAEEDVPLYTAMTRTGPAYKLYHNTFWHAHKWYALVPPAAMLKPGEAAGADGAPAPAPTGADADAAAEGAAAAEGGSAAESAVAGSAAAAAAAASNATQLNAEQYGLEEGLSVNCALIRLPIANATAFTDGMRAGFLPGTTLLVDFPFPAFPDNLGHWLEIMTPTFSVLANGSWRADARGSRGRFVDRILLPNLRKEMNDWFKEVLALAVAPGVRRGGAPVPPIIDHTDLDAFPKLSWLAFENLLVIQDRYTHPERKTGFIGADHGDLWRYDGCARYVDRGWDVGFAQPEHAAEFRAAAYKRAGLPVPAAWAPGSPPPALSPGFAAPGSPPLLTLLMAHEDYPALVNWREVQSLLRRLAPAHGLVERTVTLSTDAPFASHLDTFARSAVVVGRHGPLLATSALLAPGAAVFELLPYKWEWLGISKLYYNITRTVGDIHHFAWRPTEHTLAHYDHENYTRYAPWTPEECSARECLMVHARAGLTADITELEALLSAKLPGVVAGAPIEQLQAPWPKAV</sequence>
<dbReference type="AlphaFoldDB" id="A0A835T073"/>
<keyword evidence="3" id="KW-1185">Reference proteome</keyword>
<dbReference type="EMBL" id="JAEHOC010000030">
    <property type="protein sequence ID" value="KAG2429620.1"/>
    <property type="molecule type" value="Genomic_DNA"/>
</dbReference>
<accession>A0A835T073</accession>
<organism evidence="2 3">
    <name type="scientific">Chlamydomonas incerta</name>
    <dbReference type="NCBI Taxonomy" id="51695"/>
    <lineage>
        <taxon>Eukaryota</taxon>
        <taxon>Viridiplantae</taxon>
        <taxon>Chlorophyta</taxon>
        <taxon>core chlorophytes</taxon>
        <taxon>Chlorophyceae</taxon>
        <taxon>CS clade</taxon>
        <taxon>Chlamydomonadales</taxon>
        <taxon>Chlamydomonadaceae</taxon>
        <taxon>Chlamydomonas</taxon>
    </lineage>
</organism>
<keyword evidence="1" id="KW-0732">Signal</keyword>
<evidence type="ECO:0000313" key="2">
    <source>
        <dbReference type="EMBL" id="KAG2429620.1"/>
    </source>
</evidence>
<protein>
    <recommendedName>
        <fullName evidence="4">Glycosyltransferase</fullName>
    </recommendedName>
</protein>
<proteinExistence type="predicted"/>
<reference evidence="2" key="1">
    <citation type="journal article" date="2020" name="bioRxiv">
        <title>Comparative genomics of Chlamydomonas.</title>
        <authorList>
            <person name="Craig R.J."/>
            <person name="Hasan A.R."/>
            <person name="Ness R.W."/>
            <person name="Keightley P.D."/>
        </authorList>
    </citation>
    <scope>NUCLEOTIDE SEQUENCE</scope>
    <source>
        <strain evidence="2">SAG 7.73</strain>
    </source>
</reference>
<feature type="chain" id="PRO_5033059122" description="Glycosyltransferase" evidence="1">
    <location>
        <begin position="45"/>
        <end position="616"/>
    </location>
</feature>
<evidence type="ECO:0000313" key="3">
    <source>
        <dbReference type="Proteomes" id="UP000650467"/>
    </source>
</evidence>
<comment type="caution">
    <text evidence="2">The sequence shown here is derived from an EMBL/GenBank/DDBJ whole genome shotgun (WGS) entry which is preliminary data.</text>
</comment>
<dbReference type="Proteomes" id="UP000650467">
    <property type="component" value="Unassembled WGS sequence"/>
</dbReference>
<gene>
    <name evidence="2" type="ORF">HXX76_010852</name>
</gene>
<dbReference type="OrthoDB" id="529273at2759"/>
<name>A0A835T073_CHLIN</name>
<feature type="signal peptide" evidence="1">
    <location>
        <begin position="1"/>
        <end position="44"/>
    </location>
</feature>
<evidence type="ECO:0008006" key="4">
    <source>
        <dbReference type="Google" id="ProtNLM"/>
    </source>
</evidence>
<evidence type="ECO:0000256" key="1">
    <source>
        <dbReference type="SAM" id="SignalP"/>
    </source>
</evidence>